<dbReference type="EMBL" id="LBQB01000001">
    <property type="protein sequence ID" value="KKP70184.1"/>
    <property type="molecule type" value="Genomic_DNA"/>
</dbReference>
<protein>
    <recommendedName>
        <fullName evidence="2">5-formyltetrahydrofolate cyclo-ligase</fullName>
        <ecNumber evidence="2">6.3.3.2</ecNumber>
    </recommendedName>
</protein>
<dbReference type="GO" id="GO:0005524">
    <property type="term" value="F:ATP binding"/>
    <property type="evidence" value="ECO:0007669"/>
    <property type="project" value="UniProtKB-KW"/>
</dbReference>
<feature type="binding site" evidence="1">
    <location>
        <begin position="137"/>
        <end position="145"/>
    </location>
    <ligand>
        <name>ATP</name>
        <dbReference type="ChEBI" id="CHEBI:30616"/>
    </ligand>
</feature>
<dbReference type="PIRSF" id="PIRSF006806">
    <property type="entry name" value="FTHF_cligase"/>
    <property type="match status" value="1"/>
</dbReference>
<keyword evidence="1 2" id="KW-0547">Nucleotide-binding</keyword>
<dbReference type="PATRIC" id="fig|1618350.3.peg.100"/>
<comment type="caution">
    <text evidence="3">The sequence shown here is derived from an EMBL/GenBank/DDBJ whole genome shotgun (WGS) entry which is preliminary data.</text>
</comment>
<dbReference type="Proteomes" id="UP000034581">
    <property type="component" value="Unassembled WGS sequence"/>
</dbReference>
<dbReference type="Gene3D" id="3.40.50.10420">
    <property type="entry name" value="NagB/RpiA/CoA transferase-like"/>
    <property type="match status" value="1"/>
</dbReference>
<evidence type="ECO:0000313" key="4">
    <source>
        <dbReference type="Proteomes" id="UP000034581"/>
    </source>
</evidence>
<dbReference type="PANTHER" id="PTHR23407">
    <property type="entry name" value="ATPASE INHIBITOR/5-FORMYLTETRAHYDROFOLATE CYCLO-LIGASE"/>
    <property type="match status" value="1"/>
</dbReference>
<dbReference type="GO" id="GO:0009396">
    <property type="term" value="P:folic acid-containing compound biosynthetic process"/>
    <property type="evidence" value="ECO:0007669"/>
    <property type="project" value="TreeGrafter"/>
</dbReference>
<dbReference type="NCBIfam" id="TIGR02727">
    <property type="entry name" value="MTHFS_bact"/>
    <property type="match status" value="1"/>
</dbReference>
<feature type="binding site" evidence="1">
    <location>
        <position position="55"/>
    </location>
    <ligand>
        <name>substrate</name>
    </ligand>
</feature>
<feature type="binding site" evidence="1">
    <location>
        <position position="60"/>
    </location>
    <ligand>
        <name>substrate</name>
    </ligand>
</feature>
<dbReference type="AlphaFoldDB" id="A0A0G0BL23"/>
<dbReference type="InterPro" id="IPR024185">
    <property type="entry name" value="FTHF_cligase-like_sf"/>
</dbReference>
<dbReference type="GO" id="GO:0035999">
    <property type="term" value="P:tetrahydrofolate interconversion"/>
    <property type="evidence" value="ECO:0007669"/>
    <property type="project" value="TreeGrafter"/>
</dbReference>
<dbReference type="Pfam" id="PF01812">
    <property type="entry name" value="5-FTHF_cyc-lig"/>
    <property type="match status" value="1"/>
</dbReference>
<keyword evidence="1 2" id="KW-0067">ATP-binding</keyword>
<dbReference type="GO" id="GO:0046872">
    <property type="term" value="F:metal ion binding"/>
    <property type="evidence" value="ECO:0007669"/>
    <property type="project" value="UniProtKB-KW"/>
</dbReference>
<proteinExistence type="inferred from homology"/>
<dbReference type="PANTHER" id="PTHR23407:SF11">
    <property type="entry name" value="CHROMOSOME UNDETERMINED SCAFFOLD_24, WHOLE GENOME SHOTGUN SEQUENCE"/>
    <property type="match status" value="1"/>
</dbReference>
<keyword evidence="2" id="KW-0460">Magnesium</keyword>
<sequence>MINKIQQEKENLRKDIQMKRVRFNSFKKQRAHERIQKHLYSLDLFQKSKMICFYISTKEEVDTKEIIIKELFLNEREIVVPKIHKGSLKLYKINKWIDLEIGKYGIEEPKKGMLEVDIEKIDLFIVPGVAFDKNCVRLGHGGGYYDKLLQKTRAMKIGLGYYFQILPKIPYEEHDERLDYIISERGIIKMV</sequence>
<evidence type="ECO:0000256" key="2">
    <source>
        <dbReference type="RuleBase" id="RU361279"/>
    </source>
</evidence>
<keyword evidence="2" id="KW-0479">Metal-binding</keyword>
<dbReference type="InterPro" id="IPR037171">
    <property type="entry name" value="NagB/RpiA_transferase-like"/>
</dbReference>
<comment type="catalytic activity">
    <reaction evidence="2">
        <text>(6S)-5-formyl-5,6,7,8-tetrahydrofolate + ATP = (6R)-5,10-methenyltetrahydrofolate + ADP + phosphate</text>
        <dbReference type="Rhea" id="RHEA:10488"/>
        <dbReference type="ChEBI" id="CHEBI:30616"/>
        <dbReference type="ChEBI" id="CHEBI:43474"/>
        <dbReference type="ChEBI" id="CHEBI:57455"/>
        <dbReference type="ChEBI" id="CHEBI:57457"/>
        <dbReference type="ChEBI" id="CHEBI:456216"/>
        <dbReference type="EC" id="6.3.3.2"/>
    </reaction>
</comment>
<feature type="binding site" evidence="1">
    <location>
        <begin position="9"/>
        <end position="13"/>
    </location>
    <ligand>
        <name>ATP</name>
        <dbReference type="ChEBI" id="CHEBI:30616"/>
    </ligand>
</feature>
<dbReference type="InterPro" id="IPR002698">
    <property type="entry name" value="FTHF_cligase"/>
</dbReference>
<reference evidence="3 4" key="1">
    <citation type="journal article" date="2015" name="Nature">
        <title>rRNA introns, odd ribosomes, and small enigmatic genomes across a large radiation of phyla.</title>
        <authorList>
            <person name="Brown C.T."/>
            <person name="Hug L.A."/>
            <person name="Thomas B.C."/>
            <person name="Sharon I."/>
            <person name="Castelle C.J."/>
            <person name="Singh A."/>
            <person name="Wilkins M.J."/>
            <person name="Williams K.H."/>
            <person name="Banfield J.F."/>
        </authorList>
    </citation>
    <scope>NUCLEOTIDE SEQUENCE [LARGE SCALE GENOMIC DNA]</scope>
</reference>
<gene>
    <name evidence="3" type="ORF">UR67_C0001G0093</name>
</gene>
<keyword evidence="3" id="KW-0436">Ligase</keyword>
<evidence type="ECO:0000256" key="1">
    <source>
        <dbReference type="PIRSR" id="PIRSR006806-1"/>
    </source>
</evidence>
<dbReference type="EC" id="6.3.3.2" evidence="2"/>
<comment type="similarity">
    <text evidence="2">Belongs to the 5-formyltetrahydrofolate cyclo-ligase family.</text>
</comment>
<comment type="cofactor">
    <cofactor evidence="2">
        <name>Mg(2+)</name>
        <dbReference type="ChEBI" id="CHEBI:18420"/>
    </cofactor>
</comment>
<dbReference type="SUPFAM" id="SSF100950">
    <property type="entry name" value="NagB/RpiA/CoA transferase-like"/>
    <property type="match status" value="1"/>
</dbReference>
<dbReference type="GO" id="GO:0030272">
    <property type="term" value="F:5-formyltetrahydrofolate cyclo-ligase activity"/>
    <property type="evidence" value="ECO:0007669"/>
    <property type="project" value="UniProtKB-EC"/>
</dbReference>
<evidence type="ECO:0000313" key="3">
    <source>
        <dbReference type="EMBL" id="KKP70184.1"/>
    </source>
</evidence>
<organism evidence="3 4">
    <name type="scientific">candidate division CPR3 bacterium GW2011_GWF2_35_18</name>
    <dbReference type="NCBI Taxonomy" id="1618350"/>
    <lineage>
        <taxon>Bacteria</taxon>
        <taxon>Bacteria division CPR3</taxon>
    </lineage>
</organism>
<dbReference type="STRING" id="1618350.UR67_C0001G0093"/>
<name>A0A0G0BL23_UNCC3</name>
<accession>A0A0G0BL23</accession>